<feature type="domain" description="Glycosyl transferase family 1" evidence="1">
    <location>
        <begin position="203"/>
        <end position="353"/>
    </location>
</feature>
<evidence type="ECO:0000259" key="1">
    <source>
        <dbReference type="Pfam" id="PF00534"/>
    </source>
</evidence>
<evidence type="ECO:0000259" key="2">
    <source>
        <dbReference type="Pfam" id="PF13439"/>
    </source>
</evidence>
<name>A0A3B0VUX9_9ZZZZ</name>
<protein>
    <submittedName>
        <fullName evidence="3">Glycosyltransferase</fullName>
    </submittedName>
</protein>
<organism evidence="3">
    <name type="scientific">hydrothermal vent metagenome</name>
    <dbReference type="NCBI Taxonomy" id="652676"/>
    <lineage>
        <taxon>unclassified sequences</taxon>
        <taxon>metagenomes</taxon>
        <taxon>ecological metagenomes</taxon>
    </lineage>
</organism>
<reference evidence="3" key="1">
    <citation type="submission" date="2018-06" db="EMBL/GenBank/DDBJ databases">
        <authorList>
            <person name="Zhirakovskaya E."/>
        </authorList>
    </citation>
    <scope>NUCLEOTIDE SEQUENCE</scope>
</reference>
<dbReference type="Pfam" id="PF00534">
    <property type="entry name" value="Glycos_transf_1"/>
    <property type="match status" value="1"/>
</dbReference>
<evidence type="ECO:0000313" key="3">
    <source>
        <dbReference type="EMBL" id="VAW47445.1"/>
    </source>
</evidence>
<dbReference type="PANTHER" id="PTHR45947">
    <property type="entry name" value="SULFOQUINOVOSYL TRANSFERASE SQD2"/>
    <property type="match status" value="1"/>
</dbReference>
<accession>A0A3B0VUX9</accession>
<dbReference type="PANTHER" id="PTHR45947:SF3">
    <property type="entry name" value="SULFOQUINOVOSYL TRANSFERASE SQD2"/>
    <property type="match status" value="1"/>
</dbReference>
<dbReference type="Gene3D" id="3.40.50.2000">
    <property type="entry name" value="Glycogen Phosphorylase B"/>
    <property type="match status" value="2"/>
</dbReference>
<proteinExistence type="predicted"/>
<dbReference type="Pfam" id="PF13439">
    <property type="entry name" value="Glyco_transf_4"/>
    <property type="match status" value="1"/>
</dbReference>
<feature type="domain" description="Glycosyltransferase subfamily 4-like N-terminal" evidence="2">
    <location>
        <begin position="24"/>
        <end position="178"/>
    </location>
</feature>
<dbReference type="InterPro" id="IPR028098">
    <property type="entry name" value="Glyco_trans_4-like_N"/>
</dbReference>
<dbReference type="AlphaFoldDB" id="A0A3B0VUX9"/>
<dbReference type="GO" id="GO:0016757">
    <property type="term" value="F:glycosyltransferase activity"/>
    <property type="evidence" value="ECO:0007669"/>
    <property type="project" value="InterPro"/>
</dbReference>
<dbReference type="InterPro" id="IPR050194">
    <property type="entry name" value="Glycosyltransferase_grp1"/>
</dbReference>
<gene>
    <name evidence="3" type="ORF">MNBD_GAMMA02-440</name>
</gene>
<dbReference type="CDD" id="cd03819">
    <property type="entry name" value="GT4_WavL-like"/>
    <property type="match status" value="1"/>
</dbReference>
<dbReference type="EMBL" id="UOFA01000345">
    <property type="protein sequence ID" value="VAW47445.1"/>
    <property type="molecule type" value="Genomic_DNA"/>
</dbReference>
<dbReference type="InterPro" id="IPR001296">
    <property type="entry name" value="Glyco_trans_1"/>
</dbReference>
<dbReference type="SUPFAM" id="SSF53756">
    <property type="entry name" value="UDP-Glycosyltransferase/glycogen phosphorylase"/>
    <property type="match status" value="1"/>
</dbReference>
<sequence length="384" mass="42922">MPPEIQNDSTAQLTILQVLPALKMGGVERGTIEFAHHLKQQGHRPIIVSGGGPLVAELDAHQIEHITLNVGKKSLSSLLSIKKLQRIILDFQVDVVHARSRLPAWLCYWAIKRMKLSAKPKFVTTLHGLHSVNRYSSIMARGDAVIAVSTTAKGYLEKNFDTHLKAEPELIYRGIDEQFDYAHQADPAWLKAFQHKLSDELSNQQAFKKVLMPGRLSQIKGVEHLIVWLESTSHTCKLLFTAQQDESNYSQKVKQLFDQHQLSDRVVWLGVERDMADLYASVDLVVSVNNKAESFGRTVLEALSVGTPVVAFSHGGVAEIMSELYPEGQVKAGDDVKLAERMDAFLTDPPKVQAHEKFSNLSMFEKTMAVYQNLFTAKIVSEKA</sequence>
<keyword evidence="3" id="KW-0808">Transferase</keyword>